<sequence>MLWLFMAFALNVRVNYFFAHFLTVVDMFQPYLFFITFVFSGFLSSNVSAENGNSTWKPEAVDYDWVQLTSGEWLKGEIKSMYNESLEFDSDKLDLLNIDWEDVQYLKSHGSCHIHFEKYGAIIGVLKISDTKIIISNADEVKTFERKQLVSFTPAGEHEIDLWNIKFGLGLNFSRGNTEQIDYTAKFSAKRRTAESRFLLDYIGNISKTNAVSGTLEETINNHRLSSSLDKYVTREFFYTPIFAEYFRDPFQNIDQRITLGAGLGYSLYDTSRFEWNISAGPAFLSTRYASVQPGGNSSVTTGALAAGTDIDLALSKTLDFIYKYSIQVSKKEAGGYTHYMIATLESEITGYLDLDVSLVWNRISQPTVDGEGNLPKPDDYRLMLGVSYSY</sequence>
<reference evidence="1" key="1">
    <citation type="submission" date="2018-06" db="EMBL/GenBank/DDBJ databases">
        <authorList>
            <person name="Zhirakovskaya E."/>
        </authorList>
    </citation>
    <scope>NUCLEOTIDE SEQUENCE</scope>
</reference>
<dbReference type="InterPro" id="IPR007433">
    <property type="entry name" value="DUF481"/>
</dbReference>
<proteinExistence type="predicted"/>
<evidence type="ECO:0000313" key="1">
    <source>
        <dbReference type="EMBL" id="VAX06055.1"/>
    </source>
</evidence>
<protein>
    <recommendedName>
        <fullName evidence="2">DUF481 domain-containing protein</fullName>
    </recommendedName>
</protein>
<dbReference type="Pfam" id="PF04338">
    <property type="entry name" value="DUF481"/>
    <property type="match status" value="1"/>
</dbReference>
<organism evidence="1">
    <name type="scientific">hydrothermal vent metagenome</name>
    <dbReference type="NCBI Taxonomy" id="652676"/>
    <lineage>
        <taxon>unclassified sequences</taxon>
        <taxon>metagenomes</taxon>
        <taxon>ecological metagenomes</taxon>
    </lineage>
</organism>
<dbReference type="AlphaFoldDB" id="A0A3B1BIL5"/>
<accession>A0A3B1BIL5</accession>
<dbReference type="EMBL" id="UOFY01000005">
    <property type="protein sequence ID" value="VAX06055.1"/>
    <property type="molecule type" value="Genomic_DNA"/>
</dbReference>
<evidence type="ECO:0008006" key="2">
    <source>
        <dbReference type="Google" id="ProtNLM"/>
    </source>
</evidence>
<name>A0A3B1BIL5_9ZZZZ</name>
<gene>
    <name evidence="1" type="ORF">MNBD_GAMMA25-2592</name>
</gene>